<reference evidence="2 3" key="1">
    <citation type="submission" date="2023-03" db="EMBL/GenBank/DDBJ databases">
        <title>WGS of Gossypium arboreum.</title>
        <authorList>
            <person name="Yu D."/>
        </authorList>
    </citation>
    <scope>NUCLEOTIDE SEQUENCE [LARGE SCALE GENOMIC DNA]</scope>
    <source>
        <tissue evidence="2">Leaf</tissue>
    </source>
</reference>
<evidence type="ECO:0000256" key="1">
    <source>
        <dbReference type="SAM" id="MobiDB-lite"/>
    </source>
</evidence>
<sequence>MGQIESGTKRCPKAVRSHNDSGVCGQDYKEDNDGNGNYDNGGNGKKRVGKKKPNRKRNKFKYFLCDDPDMLKKCPKKSALSKKEKSECKALRLGSSARGDEAKEAKSNKKLVECFLCHGPHRL</sequence>
<organism evidence="2 3">
    <name type="scientific">Gossypium arboreum</name>
    <name type="common">Tree cotton</name>
    <name type="synonym">Gossypium nanking</name>
    <dbReference type="NCBI Taxonomy" id="29729"/>
    <lineage>
        <taxon>Eukaryota</taxon>
        <taxon>Viridiplantae</taxon>
        <taxon>Streptophyta</taxon>
        <taxon>Embryophyta</taxon>
        <taxon>Tracheophyta</taxon>
        <taxon>Spermatophyta</taxon>
        <taxon>Magnoliopsida</taxon>
        <taxon>eudicotyledons</taxon>
        <taxon>Gunneridae</taxon>
        <taxon>Pentapetalae</taxon>
        <taxon>rosids</taxon>
        <taxon>malvids</taxon>
        <taxon>Malvales</taxon>
        <taxon>Malvaceae</taxon>
        <taxon>Malvoideae</taxon>
        <taxon>Gossypium</taxon>
    </lineage>
</organism>
<dbReference type="EMBL" id="JARKNE010000007">
    <property type="protein sequence ID" value="KAK5820027.1"/>
    <property type="molecule type" value="Genomic_DNA"/>
</dbReference>
<accession>A0ABR0PFE4</accession>
<evidence type="ECO:0000313" key="2">
    <source>
        <dbReference type="EMBL" id="KAK5820027.1"/>
    </source>
</evidence>
<gene>
    <name evidence="2" type="ORF">PVK06_025071</name>
</gene>
<protein>
    <submittedName>
        <fullName evidence="2">Uncharacterized protein</fullName>
    </submittedName>
</protein>
<dbReference type="Proteomes" id="UP001358586">
    <property type="component" value="Chromosome 7"/>
</dbReference>
<feature type="compositionally biased region" description="Basic residues" evidence="1">
    <location>
        <begin position="44"/>
        <end position="55"/>
    </location>
</feature>
<name>A0ABR0PFE4_GOSAR</name>
<keyword evidence="3" id="KW-1185">Reference proteome</keyword>
<feature type="region of interest" description="Disordered" evidence="1">
    <location>
        <begin position="1"/>
        <end position="55"/>
    </location>
</feature>
<evidence type="ECO:0000313" key="3">
    <source>
        <dbReference type="Proteomes" id="UP001358586"/>
    </source>
</evidence>
<comment type="caution">
    <text evidence="2">The sequence shown here is derived from an EMBL/GenBank/DDBJ whole genome shotgun (WGS) entry which is preliminary data.</text>
</comment>
<proteinExistence type="predicted"/>